<evidence type="ECO:0000256" key="4">
    <source>
        <dbReference type="ARBA" id="ARBA00022741"/>
    </source>
</evidence>
<reference evidence="14 15" key="1">
    <citation type="submission" date="2017-03" db="EMBL/GenBank/DDBJ databases">
        <title>Genomes of endolithic fungi from Antarctica.</title>
        <authorList>
            <person name="Coleine C."/>
            <person name="Masonjones S."/>
            <person name="Stajich J.E."/>
        </authorList>
    </citation>
    <scope>NUCLEOTIDE SEQUENCE [LARGE SCALE GENOMIC DNA]</scope>
    <source>
        <strain evidence="14 15">CCFEE 6315</strain>
    </source>
</reference>
<evidence type="ECO:0000256" key="8">
    <source>
        <dbReference type="ARBA" id="ARBA00022853"/>
    </source>
</evidence>
<feature type="compositionally biased region" description="Polar residues" evidence="11">
    <location>
        <begin position="72"/>
        <end position="108"/>
    </location>
</feature>
<keyword evidence="5" id="KW-0378">Hydrolase</keyword>
<dbReference type="PROSITE" id="PS51194">
    <property type="entry name" value="HELICASE_CTER"/>
    <property type="match status" value="1"/>
</dbReference>
<evidence type="ECO:0000259" key="13">
    <source>
        <dbReference type="PROSITE" id="PS51194"/>
    </source>
</evidence>
<dbReference type="OrthoDB" id="5857104at2759"/>
<evidence type="ECO:0000256" key="7">
    <source>
        <dbReference type="ARBA" id="ARBA00022840"/>
    </source>
</evidence>
<dbReference type="EC" id="3.6.4.12" evidence="3"/>
<feature type="compositionally biased region" description="Low complexity" evidence="11">
    <location>
        <begin position="127"/>
        <end position="145"/>
    </location>
</feature>
<gene>
    <name evidence="14" type="ORF">B0A50_07824</name>
</gene>
<dbReference type="InterPro" id="IPR038718">
    <property type="entry name" value="SNF2-like_sf"/>
</dbReference>
<evidence type="ECO:0000256" key="10">
    <source>
        <dbReference type="ARBA" id="ARBA00023242"/>
    </source>
</evidence>
<dbReference type="Proteomes" id="UP000308549">
    <property type="component" value="Unassembled WGS sequence"/>
</dbReference>
<evidence type="ECO:0000256" key="2">
    <source>
        <dbReference type="ARBA" id="ARBA00007025"/>
    </source>
</evidence>
<dbReference type="CDD" id="cd18793">
    <property type="entry name" value="SF2_C_SNF"/>
    <property type="match status" value="1"/>
</dbReference>
<dbReference type="GO" id="GO:0003678">
    <property type="term" value="F:DNA helicase activity"/>
    <property type="evidence" value="ECO:0007669"/>
    <property type="project" value="UniProtKB-EC"/>
</dbReference>
<feature type="domain" description="Helicase C-terminal" evidence="13">
    <location>
        <begin position="1065"/>
        <end position="1229"/>
    </location>
</feature>
<feature type="compositionally biased region" description="Low complexity" evidence="11">
    <location>
        <begin position="291"/>
        <end position="307"/>
    </location>
</feature>
<accession>A0A4U0TME7</accession>
<keyword evidence="8" id="KW-0156">Chromatin regulator</keyword>
<feature type="compositionally biased region" description="Basic and acidic residues" evidence="11">
    <location>
        <begin position="358"/>
        <end position="372"/>
    </location>
</feature>
<evidence type="ECO:0000256" key="3">
    <source>
        <dbReference type="ARBA" id="ARBA00012551"/>
    </source>
</evidence>
<comment type="similarity">
    <text evidence="2">Belongs to the SNF2/RAD54 helicase family.</text>
</comment>
<keyword evidence="4" id="KW-0547">Nucleotide-binding</keyword>
<evidence type="ECO:0000256" key="5">
    <source>
        <dbReference type="ARBA" id="ARBA00022801"/>
    </source>
</evidence>
<feature type="region of interest" description="Disordered" evidence="11">
    <location>
        <begin position="646"/>
        <end position="672"/>
    </location>
</feature>
<keyword evidence="6" id="KW-0347">Helicase</keyword>
<evidence type="ECO:0000259" key="12">
    <source>
        <dbReference type="PROSITE" id="PS51192"/>
    </source>
</evidence>
<dbReference type="PROSITE" id="PS51192">
    <property type="entry name" value="HELICASE_ATP_BIND_1"/>
    <property type="match status" value="1"/>
</dbReference>
<keyword evidence="9" id="KW-0238">DNA-binding</keyword>
<comment type="subcellular location">
    <subcellularLocation>
        <location evidence="1">Nucleus</location>
    </subcellularLocation>
</comment>
<dbReference type="SMART" id="SM00490">
    <property type="entry name" value="HELICc"/>
    <property type="match status" value="1"/>
</dbReference>
<dbReference type="FunFam" id="3.40.50.10810:FF:000014">
    <property type="entry name" value="SWI/SNF-related matrix-associated actin-dependent regulator of chromatin subfamily A containing DEAD/H box 1"/>
    <property type="match status" value="1"/>
</dbReference>
<evidence type="ECO:0000256" key="6">
    <source>
        <dbReference type="ARBA" id="ARBA00022806"/>
    </source>
</evidence>
<feature type="compositionally biased region" description="Acidic residues" evidence="11">
    <location>
        <begin position="443"/>
        <end position="452"/>
    </location>
</feature>
<dbReference type="InterPro" id="IPR027417">
    <property type="entry name" value="P-loop_NTPase"/>
</dbReference>
<dbReference type="InterPro" id="IPR014001">
    <property type="entry name" value="Helicase_ATP-bd"/>
</dbReference>
<dbReference type="EMBL" id="NAJL01000064">
    <property type="protein sequence ID" value="TKA22885.1"/>
    <property type="molecule type" value="Genomic_DNA"/>
</dbReference>
<dbReference type="Pfam" id="PF00271">
    <property type="entry name" value="Helicase_C"/>
    <property type="match status" value="1"/>
</dbReference>
<name>A0A4U0TME7_9PEZI</name>
<feature type="compositionally biased region" description="Basic and acidic residues" evidence="11">
    <location>
        <begin position="508"/>
        <end position="523"/>
    </location>
</feature>
<dbReference type="GO" id="GO:0005634">
    <property type="term" value="C:nucleus"/>
    <property type="evidence" value="ECO:0007669"/>
    <property type="project" value="UniProtKB-SubCell"/>
</dbReference>
<keyword evidence="7" id="KW-0067">ATP-binding</keyword>
<feature type="domain" description="Helicase ATP-binding" evidence="12">
    <location>
        <begin position="698"/>
        <end position="865"/>
    </location>
</feature>
<dbReference type="GO" id="GO:0003677">
    <property type="term" value="F:DNA binding"/>
    <property type="evidence" value="ECO:0007669"/>
    <property type="project" value="UniProtKB-KW"/>
</dbReference>
<keyword evidence="10" id="KW-0539">Nucleus</keyword>
<proteinExistence type="inferred from homology"/>
<feature type="compositionally biased region" description="Basic residues" evidence="11">
    <location>
        <begin position="456"/>
        <end position="467"/>
    </location>
</feature>
<feature type="compositionally biased region" description="Acidic residues" evidence="11">
    <location>
        <begin position="35"/>
        <end position="45"/>
    </location>
</feature>
<dbReference type="SMART" id="SM00487">
    <property type="entry name" value="DEXDc"/>
    <property type="match status" value="1"/>
</dbReference>
<protein>
    <recommendedName>
        <fullName evidence="3">DNA helicase</fullName>
        <ecNumber evidence="3">3.6.4.12</ecNumber>
    </recommendedName>
</protein>
<sequence length="1277" mass="141030">MADSDPISEAYTPNKRRKTDEGQSNGQVWDSQNDSGEDFTPEDFETQPTMPLPQANRKRKQLSYPASAFHSDMSSMTARTTANGERHITQPTQPLGSQTAKHVTQPTQSLPPPRITPPSSDVLVGRSSPSLPGASSSPKSVPAPVQRAPFSRPTGGLLAQSLAPSGTGFKRPQGVRQKPEPIPVDDSDDEDPPVHHSSDEETQGLKSNLKPTVFKRGGRGLDSTPNRSDRVRESPYASSQTARPINGAAPPASTGTAFSSIMSQFKHDENAAPPTRRPGSDMASSYGGVSRQPRPQQRQARPPQAQQTSQAVMYPTIESVPDFLVRRKIMDIQRILTGESVQRIHDALDMKKGNVEDAKDWLADHEPSKEVPDSDGVDELGSGSPMPRKGVAISKLPPPSMKGSSQPVRPAAKQQVKAPSKSIAEKYGSTQAARKPSQPAVVVEDDEDEEEEVRPQKRRLLKGRKPGRSPSPPSSPPSQQLPQEKQRLQQKKQTITISDDEGESDSGLGREESEEPVKEAETDFDSRLLKFFNECTARDLAELSGQPDEPVNLVISKRPFTTLDDVREVTSVTETTKSGKKSKARPIGDKMVDSCTQMWSGYDAVDALVSECEQLAKPIQQALKGWGASQGEGELQLLNLDEAHDSGIGTPASSHSSDDAFPTGSKPKKLKGGFLGQPDSMTDIVLKDYQLVGLNWLHLLWTKKMSCILADDMGLGKTAQVISFLAQLQKDEVDGVQLVIVPGSTLENWLREFARFAPSLNVQPYYGPQLERMKLQGQIEEDFEGIDVIVTTYDMAVKKEDNSFLRRLGPAVCIYDEAHQLRNPNSQRYEGLMRIKADFKVLLTGTPLQNNLQELVAILAFIMPKLFEDRREDLDFIFKHKATTKDADHAALLSAERIARARTMMTPFILRRKKQQVLDLPTKHSRVEWCDMTPSQEAYYSNLVSEAQQVFAQKTGAGGKSKAVAKKDTSNILMALRQAAIHPLLARRLYSDSRIGKIVDQLSKSEEFGGNERSKIEAFIRNESNTGINLKGGDYGLHRFCAERDFLHKFALKKNEWMDCGKVQKFKELIESYVKNGDRLLVFSQFTTLMDILEAVLETLAVKFMRLDGSTKMNERQDMIDQFYTDTSIPVFMLSTKAGGAGINLACANKVIIFDSGFNPQDDIQAENRAHRVGQTREVEVVRLVTRGTIEEQIHALGESKLALDDRVAGEAATAAEDKAVEKEGEEMVQRLFMDSLQKRKTGPDAAEESGGGDIRDAFKLGMEKEGVQVKSKQARF</sequence>
<dbReference type="InterPro" id="IPR001650">
    <property type="entry name" value="Helicase_C-like"/>
</dbReference>
<dbReference type="AlphaFoldDB" id="A0A4U0TME7"/>
<keyword evidence="15" id="KW-1185">Reference proteome</keyword>
<evidence type="ECO:0000256" key="1">
    <source>
        <dbReference type="ARBA" id="ARBA00004123"/>
    </source>
</evidence>
<feature type="compositionally biased region" description="Polar residues" evidence="11">
    <location>
        <begin position="22"/>
        <end position="34"/>
    </location>
</feature>
<evidence type="ECO:0000256" key="9">
    <source>
        <dbReference type="ARBA" id="ARBA00023125"/>
    </source>
</evidence>
<evidence type="ECO:0000256" key="11">
    <source>
        <dbReference type="SAM" id="MobiDB-lite"/>
    </source>
</evidence>
<dbReference type="PANTHER" id="PTHR10799">
    <property type="entry name" value="SNF2/RAD54 HELICASE FAMILY"/>
    <property type="match status" value="1"/>
</dbReference>
<dbReference type="InterPro" id="IPR049730">
    <property type="entry name" value="SNF2/RAD54-like_C"/>
</dbReference>
<feature type="region of interest" description="Disordered" evidence="11">
    <location>
        <begin position="1236"/>
        <end position="1258"/>
    </location>
</feature>
<dbReference type="Pfam" id="PF00176">
    <property type="entry name" value="SNF2-rel_dom"/>
    <property type="match status" value="1"/>
</dbReference>
<dbReference type="GO" id="GO:0016787">
    <property type="term" value="F:hydrolase activity"/>
    <property type="evidence" value="ECO:0007669"/>
    <property type="project" value="UniProtKB-KW"/>
</dbReference>
<dbReference type="Gene3D" id="3.40.50.10810">
    <property type="entry name" value="Tandem AAA-ATPase domain"/>
    <property type="match status" value="1"/>
</dbReference>
<feature type="compositionally biased region" description="Polar residues" evidence="11">
    <location>
        <begin position="253"/>
        <end position="263"/>
    </location>
</feature>
<organism evidence="14 15">
    <name type="scientific">Salinomyces thailandicus</name>
    <dbReference type="NCBI Taxonomy" id="706561"/>
    <lineage>
        <taxon>Eukaryota</taxon>
        <taxon>Fungi</taxon>
        <taxon>Dikarya</taxon>
        <taxon>Ascomycota</taxon>
        <taxon>Pezizomycotina</taxon>
        <taxon>Dothideomycetes</taxon>
        <taxon>Dothideomycetidae</taxon>
        <taxon>Mycosphaerellales</taxon>
        <taxon>Teratosphaeriaceae</taxon>
        <taxon>Salinomyces</taxon>
    </lineage>
</organism>
<evidence type="ECO:0000313" key="15">
    <source>
        <dbReference type="Proteomes" id="UP000308549"/>
    </source>
</evidence>
<dbReference type="InterPro" id="IPR000330">
    <property type="entry name" value="SNF2_N"/>
</dbReference>
<dbReference type="GO" id="GO:0005694">
    <property type="term" value="C:chromosome"/>
    <property type="evidence" value="ECO:0007669"/>
    <property type="project" value="UniProtKB-ARBA"/>
</dbReference>
<feature type="region of interest" description="Disordered" evidence="11">
    <location>
        <begin position="1"/>
        <end position="316"/>
    </location>
</feature>
<dbReference type="GO" id="GO:0140658">
    <property type="term" value="F:ATP-dependent chromatin remodeler activity"/>
    <property type="evidence" value="ECO:0007669"/>
    <property type="project" value="UniProtKB-ARBA"/>
</dbReference>
<comment type="caution">
    <text evidence="14">The sequence shown here is derived from an EMBL/GenBank/DDBJ whole genome shotgun (WGS) entry which is preliminary data.</text>
</comment>
<dbReference type="GO" id="GO:0005524">
    <property type="term" value="F:ATP binding"/>
    <property type="evidence" value="ECO:0007669"/>
    <property type="project" value="UniProtKB-KW"/>
</dbReference>
<dbReference type="SUPFAM" id="SSF52540">
    <property type="entry name" value="P-loop containing nucleoside triphosphate hydrolases"/>
    <property type="match status" value="2"/>
</dbReference>
<evidence type="ECO:0000313" key="14">
    <source>
        <dbReference type="EMBL" id="TKA22885.1"/>
    </source>
</evidence>
<feature type="region of interest" description="Disordered" evidence="11">
    <location>
        <begin position="358"/>
        <end position="523"/>
    </location>
</feature>
<dbReference type="Gene3D" id="3.40.50.300">
    <property type="entry name" value="P-loop containing nucleotide triphosphate hydrolases"/>
    <property type="match status" value="2"/>
</dbReference>